<dbReference type="PANTHER" id="PTHR31025:SF27">
    <property type="entry name" value="SI:CH211-193K19.2-RELATED"/>
    <property type="match status" value="1"/>
</dbReference>
<evidence type="ECO:0000313" key="2">
    <source>
        <dbReference type="Ensembl" id="ENSAPOP00000032050.1"/>
    </source>
</evidence>
<feature type="transmembrane region" description="Helical" evidence="1">
    <location>
        <begin position="46"/>
        <end position="67"/>
    </location>
</feature>
<keyword evidence="1" id="KW-1133">Transmembrane helix</keyword>
<reference evidence="2" key="2">
    <citation type="submission" date="2025-09" db="UniProtKB">
        <authorList>
            <consortium name="Ensembl"/>
        </authorList>
    </citation>
    <scope>IDENTIFICATION</scope>
</reference>
<evidence type="ECO:0000256" key="1">
    <source>
        <dbReference type="SAM" id="Phobius"/>
    </source>
</evidence>
<accession>A0A3Q1HWP4</accession>
<sequence>MVSVDIDDMERDFPLTTMGVYVVRKENAEPKEDPEDVGVLIEGVEVLAGLPSITCGCAMLFGLIYALNLSYPQAWKCTFEVFQKILMNLDGKRLSPKVQSLKIKMLQ</sequence>
<organism evidence="2 3">
    <name type="scientific">Acanthochromis polyacanthus</name>
    <name type="common">spiny chromis</name>
    <dbReference type="NCBI Taxonomy" id="80966"/>
    <lineage>
        <taxon>Eukaryota</taxon>
        <taxon>Metazoa</taxon>
        <taxon>Chordata</taxon>
        <taxon>Craniata</taxon>
        <taxon>Vertebrata</taxon>
        <taxon>Euteleostomi</taxon>
        <taxon>Actinopterygii</taxon>
        <taxon>Neopterygii</taxon>
        <taxon>Teleostei</taxon>
        <taxon>Neoteleostei</taxon>
        <taxon>Acanthomorphata</taxon>
        <taxon>Ovalentaria</taxon>
        <taxon>Pomacentridae</taxon>
        <taxon>Acanthochromis</taxon>
    </lineage>
</organism>
<keyword evidence="1" id="KW-0472">Membrane</keyword>
<evidence type="ECO:0000313" key="3">
    <source>
        <dbReference type="Proteomes" id="UP000257200"/>
    </source>
</evidence>
<proteinExistence type="predicted"/>
<dbReference type="InParanoid" id="A0A3Q1HWP4"/>
<keyword evidence="1" id="KW-0812">Transmembrane</keyword>
<name>A0A3Q1HWP4_9TELE</name>
<dbReference type="Ensembl" id="ENSAPOT00000025606.1">
    <property type="protein sequence ID" value="ENSAPOP00000032050.1"/>
    <property type="gene ID" value="ENSAPOG00000019689.1"/>
</dbReference>
<dbReference type="AlphaFoldDB" id="A0A3Q1HWP4"/>
<reference evidence="2" key="1">
    <citation type="submission" date="2025-08" db="UniProtKB">
        <authorList>
            <consortium name="Ensembl"/>
        </authorList>
    </citation>
    <scope>IDENTIFICATION</scope>
</reference>
<dbReference type="PANTHER" id="PTHR31025">
    <property type="entry name" value="SI:CH211-196P9.1-RELATED"/>
    <property type="match status" value="1"/>
</dbReference>
<protein>
    <submittedName>
        <fullName evidence="2">Uncharacterized protein</fullName>
    </submittedName>
</protein>
<keyword evidence="3" id="KW-1185">Reference proteome</keyword>
<dbReference type="Proteomes" id="UP000257200">
    <property type="component" value="Unplaced"/>
</dbReference>
<dbReference type="GeneTree" id="ENSGT00950000182912"/>